<accession>A0ABQ6ZD08</accession>
<dbReference type="EMBL" id="PDWW01000034">
    <property type="protein sequence ID" value="KAF1722199.1"/>
    <property type="molecule type" value="Genomic_DNA"/>
</dbReference>
<gene>
    <name evidence="1" type="ORF">CSC78_17425</name>
</gene>
<proteinExistence type="predicted"/>
<sequence>MNIAIKPVSHILPDRFAWHRTDAGHDLCVDGTTIAEVRPLRDGIVLRILVDMGDIAPFEMAVRCEERAIGWATQWARQRANLLYRHADRQRALQADAELALAG</sequence>
<keyword evidence="2" id="KW-1185">Reference proteome</keyword>
<name>A0ABQ6ZD08_9GAMM</name>
<dbReference type="RefSeq" id="WP_162339129.1">
    <property type="nucleotide sequence ID" value="NZ_JBHSRQ010000031.1"/>
</dbReference>
<evidence type="ECO:0000313" key="2">
    <source>
        <dbReference type="Proteomes" id="UP000781710"/>
    </source>
</evidence>
<comment type="caution">
    <text evidence="1">The sequence shown here is derived from an EMBL/GenBank/DDBJ whole genome shotgun (WGS) entry which is preliminary data.</text>
</comment>
<evidence type="ECO:0000313" key="1">
    <source>
        <dbReference type="EMBL" id="KAF1722199.1"/>
    </source>
</evidence>
<organism evidence="1 2">
    <name type="scientific">Pseudoxanthomonas japonensis</name>
    <dbReference type="NCBI Taxonomy" id="69284"/>
    <lineage>
        <taxon>Bacteria</taxon>
        <taxon>Pseudomonadati</taxon>
        <taxon>Pseudomonadota</taxon>
        <taxon>Gammaproteobacteria</taxon>
        <taxon>Lysobacterales</taxon>
        <taxon>Lysobacteraceae</taxon>
        <taxon>Pseudoxanthomonas</taxon>
    </lineage>
</organism>
<protein>
    <submittedName>
        <fullName evidence="1">Uncharacterized protein</fullName>
    </submittedName>
</protein>
<reference evidence="1 2" key="1">
    <citation type="submission" date="2017-10" db="EMBL/GenBank/DDBJ databases">
        <title>Whole genome sequencing of members of genus Pseudoxanthomonas.</title>
        <authorList>
            <person name="Kumar S."/>
            <person name="Bansal K."/>
            <person name="Kaur A."/>
            <person name="Patil P."/>
            <person name="Sharma S."/>
            <person name="Patil P.B."/>
        </authorList>
    </citation>
    <scope>NUCLEOTIDE SEQUENCE [LARGE SCALE GENOMIC DNA]</scope>
    <source>
        <strain evidence="1 2">DSM 17109</strain>
    </source>
</reference>
<dbReference type="Proteomes" id="UP000781710">
    <property type="component" value="Unassembled WGS sequence"/>
</dbReference>